<dbReference type="RefSeq" id="WP_345117552.1">
    <property type="nucleotide sequence ID" value="NZ_BAABIZ010000063.1"/>
</dbReference>
<reference evidence="3" key="1">
    <citation type="journal article" date="2019" name="Int. J. Syst. Evol. Microbiol.">
        <title>The Global Catalogue of Microorganisms (GCM) 10K type strain sequencing project: providing services to taxonomists for standard genome sequencing and annotation.</title>
        <authorList>
            <consortium name="The Broad Institute Genomics Platform"/>
            <consortium name="The Broad Institute Genome Sequencing Center for Infectious Disease"/>
            <person name="Wu L."/>
            <person name="Ma J."/>
        </authorList>
    </citation>
    <scope>NUCLEOTIDE SEQUENCE [LARGE SCALE GENOMIC DNA]</scope>
    <source>
        <strain evidence="3">JCM 17712</strain>
    </source>
</reference>
<dbReference type="EMBL" id="BAABIZ010000063">
    <property type="protein sequence ID" value="GAA5112570.1"/>
    <property type="molecule type" value="Genomic_DNA"/>
</dbReference>
<dbReference type="InterPro" id="IPR013557">
    <property type="entry name" value="AntA/B_antirep"/>
</dbReference>
<organism evidence="2 3">
    <name type="scientific">Bartonella jaculi</name>
    <dbReference type="NCBI Taxonomy" id="686226"/>
    <lineage>
        <taxon>Bacteria</taxon>
        <taxon>Pseudomonadati</taxon>
        <taxon>Pseudomonadota</taxon>
        <taxon>Alphaproteobacteria</taxon>
        <taxon>Hyphomicrobiales</taxon>
        <taxon>Bartonellaceae</taxon>
        <taxon>Bartonella</taxon>
    </lineage>
</organism>
<dbReference type="PANTHER" id="PTHR36180:SF1">
    <property type="entry name" value="ANTA_ANTB ANTIREPRESSOR DOMAIN-CONTAINING PROTEIN"/>
    <property type="match status" value="1"/>
</dbReference>
<evidence type="ECO:0000259" key="1">
    <source>
        <dbReference type="Pfam" id="PF08346"/>
    </source>
</evidence>
<evidence type="ECO:0000313" key="3">
    <source>
        <dbReference type="Proteomes" id="UP001500864"/>
    </source>
</evidence>
<evidence type="ECO:0000313" key="2">
    <source>
        <dbReference type="EMBL" id="GAA5112570.1"/>
    </source>
</evidence>
<accession>A0ABP9NBT3</accession>
<sequence>MKNFIPTQHTIIQQQIIKTVNARDLHAFLEVKAKFRYWIRKSIKEHGFQEGIDFVASKKQSFPSSRGAPCKNYALTLDAAKHIAICEPSLKSRKIRQYFLECEKKAKAKTDYSNPETLEEFIKHLRKQIKHENVVTTNGVKHA</sequence>
<name>A0ABP9NBT3_9HYPH</name>
<proteinExistence type="predicted"/>
<dbReference type="Proteomes" id="UP001500864">
    <property type="component" value="Unassembled WGS sequence"/>
</dbReference>
<comment type="caution">
    <text evidence="2">The sequence shown here is derived from an EMBL/GenBank/DDBJ whole genome shotgun (WGS) entry which is preliminary data.</text>
</comment>
<dbReference type="Pfam" id="PF08346">
    <property type="entry name" value="AntA"/>
    <property type="match status" value="1"/>
</dbReference>
<keyword evidence="3" id="KW-1185">Reference proteome</keyword>
<gene>
    <name evidence="2" type="ORF">GCM10023261_17040</name>
</gene>
<feature type="domain" description="AntA/AntB antirepressor" evidence="1">
    <location>
        <begin position="20"/>
        <end position="87"/>
    </location>
</feature>
<dbReference type="PANTHER" id="PTHR36180">
    <property type="entry name" value="DNA-BINDING PROTEIN-RELATED-RELATED"/>
    <property type="match status" value="1"/>
</dbReference>
<protein>
    <recommendedName>
        <fullName evidence="1">AntA/AntB antirepressor domain-containing protein</fullName>
    </recommendedName>
</protein>